<dbReference type="EMBL" id="FNPK01000004">
    <property type="protein sequence ID" value="SDY16321.1"/>
    <property type="molecule type" value="Genomic_DNA"/>
</dbReference>
<sequence>MLNRQLETSRLILRSWKNSDLKPFYALNSNADVMRYFPSCLTQPQSDALAKKFQSIIDIQGWGFWAVELKQTGEFIGFIGLHQQPNQFTFSPCTEIGWRLEQKFWGKGFATEAAIACLDFAFDSLHLNEVVAFTAQQNSKSQALMQRLGMQFQHYFNHPALDHRSPLQRHVLYQINAAQFKPAGFLKNHDECDLNQSAHTLED</sequence>
<dbReference type="AlphaFoldDB" id="A0A1H3HLE4"/>
<evidence type="ECO:0000259" key="1">
    <source>
        <dbReference type="PROSITE" id="PS51186"/>
    </source>
</evidence>
<dbReference type="InterPro" id="IPR051531">
    <property type="entry name" value="N-acetyltransferase"/>
</dbReference>
<dbReference type="PANTHER" id="PTHR43792">
    <property type="entry name" value="GNAT FAMILY, PUTATIVE (AFU_ORTHOLOGUE AFUA_3G00765)-RELATED-RELATED"/>
    <property type="match status" value="1"/>
</dbReference>
<keyword evidence="3" id="KW-1185">Reference proteome</keyword>
<keyword evidence="2" id="KW-0808">Transferase</keyword>
<protein>
    <submittedName>
        <fullName evidence="2">Protein N-acetyltransferase, RimJ/RimL family</fullName>
    </submittedName>
</protein>
<evidence type="ECO:0000313" key="2">
    <source>
        <dbReference type="EMBL" id="SDY16321.1"/>
    </source>
</evidence>
<dbReference type="RefSeq" id="WP_092688359.1">
    <property type="nucleotide sequence ID" value="NZ_FNPK01000004.1"/>
</dbReference>
<proteinExistence type="predicted"/>
<dbReference type="PROSITE" id="PS51186">
    <property type="entry name" value="GNAT"/>
    <property type="match status" value="1"/>
</dbReference>
<evidence type="ECO:0000313" key="3">
    <source>
        <dbReference type="Proteomes" id="UP000199035"/>
    </source>
</evidence>
<dbReference type="PANTHER" id="PTHR43792:SF1">
    <property type="entry name" value="N-ACETYLTRANSFERASE DOMAIN-CONTAINING PROTEIN"/>
    <property type="match status" value="1"/>
</dbReference>
<accession>A0A1H3HLE4</accession>
<dbReference type="SUPFAM" id="SSF55729">
    <property type="entry name" value="Acyl-CoA N-acyltransferases (Nat)"/>
    <property type="match status" value="1"/>
</dbReference>
<dbReference type="GO" id="GO:0016747">
    <property type="term" value="F:acyltransferase activity, transferring groups other than amino-acyl groups"/>
    <property type="evidence" value="ECO:0007669"/>
    <property type="project" value="InterPro"/>
</dbReference>
<reference evidence="3" key="1">
    <citation type="submission" date="2016-10" db="EMBL/GenBank/DDBJ databases">
        <authorList>
            <person name="Varghese N."/>
            <person name="Submissions S."/>
        </authorList>
    </citation>
    <scope>NUCLEOTIDE SEQUENCE [LARGE SCALE GENOMIC DNA]</scope>
    <source>
        <strain evidence="3">ANC 5109</strain>
    </source>
</reference>
<name>A0A1H3HLE4_9GAMM</name>
<dbReference type="STRING" id="595670.SAMN05421643_104178"/>
<dbReference type="Pfam" id="PF13302">
    <property type="entry name" value="Acetyltransf_3"/>
    <property type="match status" value="1"/>
</dbReference>
<organism evidence="2 3">
    <name type="scientific">Acinetobacter kyonggiensis</name>
    <dbReference type="NCBI Taxonomy" id="595670"/>
    <lineage>
        <taxon>Bacteria</taxon>
        <taxon>Pseudomonadati</taxon>
        <taxon>Pseudomonadota</taxon>
        <taxon>Gammaproteobacteria</taxon>
        <taxon>Moraxellales</taxon>
        <taxon>Moraxellaceae</taxon>
        <taxon>Acinetobacter</taxon>
    </lineage>
</organism>
<dbReference type="InterPro" id="IPR000182">
    <property type="entry name" value="GNAT_dom"/>
</dbReference>
<dbReference type="InterPro" id="IPR016181">
    <property type="entry name" value="Acyl_CoA_acyltransferase"/>
</dbReference>
<dbReference type="Gene3D" id="3.40.630.30">
    <property type="match status" value="1"/>
</dbReference>
<gene>
    <name evidence="2" type="ORF">SAMN05421643_104178</name>
</gene>
<dbReference type="Proteomes" id="UP000199035">
    <property type="component" value="Unassembled WGS sequence"/>
</dbReference>
<feature type="domain" description="N-acetyltransferase" evidence="1">
    <location>
        <begin position="11"/>
        <end position="178"/>
    </location>
</feature>